<protein>
    <submittedName>
        <fullName evidence="7">ADP catabolic process</fullName>
        <ecNumber evidence="7">3.6.1.13</ecNumber>
    </submittedName>
</protein>
<proteinExistence type="predicted"/>
<evidence type="ECO:0000256" key="3">
    <source>
        <dbReference type="ARBA" id="ARBA00022692"/>
    </source>
</evidence>
<reference evidence="7 8" key="1">
    <citation type="journal article" date="2024" name="BMC Biol.">
        <title>Comparative genomics of Ascetosporea gives new insight into the evolutionary basis for animal parasitism in Rhizaria.</title>
        <authorList>
            <person name="Hiltunen Thoren M."/>
            <person name="Onut-Brannstrom I."/>
            <person name="Alfjorden A."/>
            <person name="Peckova H."/>
            <person name="Swords F."/>
            <person name="Hooper C."/>
            <person name="Holzer A.S."/>
            <person name="Bass D."/>
            <person name="Burki F."/>
        </authorList>
    </citation>
    <scope>NUCLEOTIDE SEQUENCE [LARGE SCALE GENOMIC DNA]</scope>
    <source>
        <strain evidence="7">20-A016</strain>
    </source>
</reference>
<evidence type="ECO:0000256" key="4">
    <source>
        <dbReference type="ARBA" id="ARBA00022989"/>
    </source>
</evidence>
<dbReference type="InterPro" id="IPR039309">
    <property type="entry name" value="BT1"/>
</dbReference>
<keyword evidence="5 6" id="KW-0472">Membrane</keyword>
<keyword evidence="2" id="KW-0813">Transport</keyword>
<dbReference type="Proteomes" id="UP001439008">
    <property type="component" value="Unassembled WGS sequence"/>
</dbReference>
<name>A0ABV2AEI7_9EUKA</name>
<organism evidence="7 8">
    <name type="scientific">Bonamia ostreae</name>
    <dbReference type="NCBI Taxonomy" id="126728"/>
    <lineage>
        <taxon>Eukaryota</taxon>
        <taxon>Sar</taxon>
        <taxon>Rhizaria</taxon>
        <taxon>Endomyxa</taxon>
        <taxon>Ascetosporea</taxon>
        <taxon>Haplosporida</taxon>
        <taxon>Bonamia</taxon>
    </lineage>
</organism>
<accession>A0ABV2AEI7</accession>
<evidence type="ECO:0000256" key="1">
    <source>
        <dbReference type="ARBA" id="ARBA00004141"/>
    </source>
</evidence>
<feature type="transmembrane region" description="Helical" evidence="6">
    <location>
        <begin position="60"/>
        <end position="77"/>
    </location>
</feature>
<evidence type="ECO:0000256" key="6">
    <source>
        <dbReference type="SAM" id="Phobius"/>
    </source>
</evidence>
<evidence type="ECO:0000256" key="5">
    <source>
        <dbReference type="ARBA" id="ARBA00023136"/>
    </source>
</evidence>
<dbReference type="EMBL" id="JBDODL010000014">
    <property type="protein sequence ID" value="MES1918092.1"/>
    <property type="molecule type" value="Genomic_DNA"/>
</dbReference>
<evidence type="ECO:0000256" key="2">
    <source>
        <dbReference type="ARBA" id="ARBA00022448"/>
    </source>
</evidence>
<keyword evidence="3 6" id="KW-0812">Transmembrane</keyword>
<dbReference type="EC" id="3.6.1.13" evidence="7"/>
<dbReference type="GO" id="GO:0047631">
    <property type="term" value="F:ADP-ribose diphosphatase activity"/>
    <property type="evidence" value="ECO:0007669"/>
    <property type="project" value="UniProtKB-EC"/>
</dbReference>
<evidence type="ECO:0000313" key="8">
    <source>
        <dbReference type="Proteomes" id="UP001439008"/>
    </source>
</evidence>
<comment type="subcellular location">
    <subcellularLocation>
        <location evidence="1">Membrane</location>
        <topology evidence="1">Multi-pass membrane protein</topology>
    </subcellularLocation>
</comment>
<keyword evidence="7" id="KW-0378">Hydrolase</keyword>
<comment type="caution">
    <text evidence="7">The sequence shown here is derived from an EMBL/GenBank/DDBJ whole genome shotgun (WGS) entry which is preliminary data.</text>
</comment>
<sequence length="140" mass="15827">MIFRKNKLLGISDQLMFITSNEVFWNLARAFSNIGIVMLISKKRGDDMQVSFVSTFESMGYAYAGALGIILTDFLKVDGDARPCRFQNYWIMSLVGSCILPATTLLFMFWVIPRFKIPGDDGKEESEISRNSKSSANFLI</sequence>
<gene>
    <name evidence="7" type="primary">NUDT9</name>
    <name evidence="7" type="ORF">MHBO_000113</name>
</gene>
<feature type="transmembrane region" description="Helical" evidence="6">
    <location>
        <begin position="89"/>
        <end position="112"/>
    </location>
</feature>
<keyword evidence="4 6" id="KW-1133">Transmembrane helix</keyword>
<dbReference type="Pfam" id="PF03092">
    <property type="entry name" value="BT1"/>
    <property type="match status" value="1"/>
</dbReference>
<keyword evidence="8" id="KW-1185">Reference proteome</keyword>
<evidence type="ECO:0000313" key="7">
    <source>
        <dbReference type="EMBL" id="MES1918092.1"/>
    </source>
</evidence>